<dbReference type="OMA" id="VAMLYHF"/>
<evidence type="ECO:0000256" key="3">
    <source>
        <dbReference type="ARBA" id="ARBA00022617"/>
    </source>
</evidence>
<dbReference type="GO" id="GO:0006805">
    <property type="term" value="P:xenobiotic metabolic process"/>
    <property type="evidence" value="ECO:0007669"/>
    <property type="project" value="TreeGrafter"/>
</dbReference>
<evidence type="ECO:0000256" key="7">
    <source>
        <dbReference type="ARBA" id="ARBA00023033"/>
    </source>
</evidence>
<evidence type="ECO:0000256" key="6">
    <source>
        <dbReference type="ARBA" id="ARBA00023004"/>
    </source>
</evidence>
<dbReference type="Pfam" id="PF00067">
    <property type="entry name" value="p450"/>
    <property type="match status" value="1"/>
</dbReference>
<protein>
    <submittedName>
        <fullName evidence="9">Methyl farnesoate epoxidase</fullName>
    </submittedName>
</protein>
<dbReference type="GO" id="GO:0005506">
    <property type="term" value="F:iron ion binding"/>
    <property type="evidence" value="ECO:0007669"/>
    <property type="project" value="InterPro"/>
</dbReference>
<dbReference type="SUPFAM" id="SSF48264">
    <property type="entry name" value="Cytochrome P450"/>
    <property type="match status" value="1"/>
</dbReference>
<evidence type="ECO:0000256" key="4">
    <source>
        <dbReference type="ARBA" id="ARBA00022723"/>
    </source>
</evidence>
<proteinExistence type="inferred from homology"/>
<organism evidence="9 10">
    <name type="scientific">Folsomia candida</name>
    <name type="common">Springtail</name>
    <dbReference type="NCBI Taxonomy" id="158441"/>
    <lineage>
        <taxon>Eukaryota</taxon>
        <taxon>Metazoa</taxon>
        <taxon>Ecdysozoa</taxon>
        <taxon>Arthropoda</taxon>
        <taxon>Hexapoda</taxon>
        <taxon>Collembola</taxon>
        <taxon>Entomobryomorpha</taxon>
        <taxon>Isotomoidea</taxon>
        <taxon>Isotomidae</taxon>
        <taxon>Proisotominae</taxon>
        <taxon>Folsomia</taxon>
    </lineage>
</organism>
<evidence type="ECO:0000313" key="10">
    <source>
        <dbReference type="Proteomes" id="UP000198287"/>
    </source>
</evidence>
<comment type="similarity">
    <text evidence="2">Belongs to the cytochrome P450 family.</text>
</comment>
<dbReference type="GO" id="GO:0008395">
    <property type="term" value="F:steroid hydroxylase activity"/>
    <property type="evidence" value="ECO:0007669"/>
    <property type="project" value="TreeGrafter"/>
</dbReference>
<evidence type="ECO:0000313" key="9">
    <source>
        <dbReference type="EMBL" id="OXA46200.1"/>
    </source>
</evidence>
<dbReference type="InterPro" id="IPR050182">
    <property type="entry name" value="Cytochrome_P450_fam2"/>
</dbReference>
<keyword evidence="5" id="KW-0560">Oxidoreductase</keyword>
<dbReference type="InterPro" id="IPR001128">
    <property type="entry name" value="Cyt_P450"/>
</dbReference>
<dbReference type="OrthoDB" id="3934656at2759"/>
<comment type="cofactor">
    <cofactor evidence="1 8">
        <name>heme</name>
        <dbReference type="ChEBI" id="CHEBI:30413"/>
    </cofactor>
</comment>
<feature type="binding site" description="axial binding residue" evidence="8">
    <location>
        <position position="447"/>
    </location>
    <ligand>
        <name>heme</name>
        <dbReference type="ChEBI" id="CHEBI:30413"/>
    </ligand>
    <ligandPart>
        <name>Fe</name>
        <dbReference type="ChEBI" id="CHEBI:18248"/>
    </ligandPart>
</feature>
<dbReference type="GO" id="GO:0016712">
    <property type="term" value="F:oxidoreductase activity, acting on paired donors, with incorporation or reduction of molecular oxygen, reduced flavin or flavoprotein as one donor, and incorporation of one atom of oxygen"/>
    <property type="evidence" value="ECO:0007669"/>
    <property type="project" value="TreeGrafter"/>
</dbReference>
<dbReference type="STRING" id="158441.A0A226DM52"/>
<name>A0A226DM52_FOLCA</name>
<reference evidence="9 10" key="1">
    <citation type="submission" date="2015-12" db="EMBL/GenBank/DDBJ databases">
        <title>The genome of Folsomia candida.</title>
        <authorList>
            <person name="Faddeeva A."/>
            <person name="Derks M.F."/>
            <person name="Anvar Y."/>
            <person name="Smit S."/>
            <person name="Van Straalen N."/>
            <person name="Roelofs D."/>
        </authorList>
    </citation>
    <scope>NUCLEOTIDE SEQUENCE [LARGE SCALE GENOMIC DNA]</scope>
    <source>
        <strain evidence="9 10">VU population</strain>
        <tissue evidence="9">Whole body</tissue>
    </source>
</reference>
<dbReference type="InterPro" id="IPR002401">
    <property type="entry name" value="Cyt_P450_E_grp-I"/>
</dbReference>
<dbReference type="InterPro" id="IPR036396">
    <property type="entry name" value="Cyt_P450_sf"/>
</dbReference>
<dbReference type="PANTHER" id="PTHR24300:SF376">
    <property type="entry name" value="CYTOCHROME P450 15A1"/>
    <property type="match status" value="1"/>
</dbReference>
<keyword evidence="6 8" id="KW-0408">Iron</keyword>
<dbReference type="Gene3D" id="1.10.630.10">
    <property type="entry name" value="Cytochrome P450"/>
    <property type="match status" value="1"/>
</dbReference>
<accession>A0A226DM52</accession>
<dbReference type="PRINTS" id="PR00463">
    <property type="entry name" value="EP450I"/>
</dbReference>
<dbReference type="GO" id="GO:0020037">
    <property type="term" value="F:heme binding"/>
    <property type="evidence" value="ECO:0007669"/>
    <property type="project" value="InterPro"/>
</dbReference>
<dbReference type="Proteomes" id="UP000198287">
    <property type="component" value="Unassembled WGS sequence"/>
</dbReference>
<sequence>MISLTLVGCFLLGVLAYLLISKRLNKPKLKGKLPPGPPGLPLLGNLLQMNKKVPFMTFVDWAKDYGDIYSFKMGNSVSYVISDPTWVKELFSQDAAFAGRMYIGDMVDLYKDGTMHGIINTNGDHWEQLRRFTLRQLRDFGFGKSTMETLIMDELKEILDWVKDHEAESVGNIKEKMTIAVINSLWTILSGHRYKHDDPALQKLTSTVTSVLEDIAGSGGLVIMAPWLKYIIPEWSGYNAFRRVLEKFRVMFTAAVDEHKQSYSEDFQRDFIDVFLKEIKTCEDVDSAFFGELGEKQLVAVIADLFMAGSDTTSTTLDWTFLYLSTFPEAQKKLQKELDTVIGDSRLCGLSDRPNLPYTEALLAEIMRYSSITPSGVGHRAMADREFKGYAIPKDTSLLANLYHIHFNPKIWGDPENFRPERFLSPDGKTFKKHEALLPFLVGKRQCAGETLARDTLFLYTTNIFHRFQVKFDPKDGNANPGIKPRPGFMLNPMAYKVVFKDRQA</sequence>
<dbReference type="FunFam" id="1.10.630.10:FF:000036">
    <property type="entry name" value="CYtochrome P450 family"/>
    <property type="match status" value="1"/>
</dbReference>
<dbReference type="GO" id="GO:0005737">
    <property type="term" value="C:cytoplasm"/>
    <property type="evidence" value="ECO:0007669"/>
    <property type="project" value="TreeGrafter"/>
</dbReference>
<keyword evidence="7" id="KW-0503">Monooxygenase</keyword>
<gene>
    <name evidence="9" type="ORF">Fcan01_19375</name>
</gene>
<keyword evidence="3 8" id="KW-0349">Heme</keyword>
<evidence type="ECO:0000256" key="1">
    <source>
        <dbReference type="ARBA" id="ARBA00001971"/>
    </source>
</evidence>
<evidence type="ECO:0000256" key="5">
    <source>
        <dbReference type="ARBA" id="ARBA00023002"/>
    </source>
</evidence>
<evidence type="ECO:0000256" key="2">
    <source>
        <dbReference type="ARBA" id="ARBA00010617"/>
    </source>
</evidence>
<dbReference type="PANTHER" id="PTHR24300">
    <property type="entry name" value="CYTOCHROME P450 508A4-RELATED"/>
    <property type="match status" value="1"/>
</dbReference>
<dbReference type="PRINTS" id="PR00385">
    <property type="entry name" value="P450"/>
</dbReference>
<keyword evidence="4 8" id="KW-0479">Metal-binding</keyword>
<comment type="caution">
    <text evidence="9">The sequence shown here is derived from an EMBL/GenBank/DDBJ whole genome shotgun (WGS) entry which is preliminary data.</text>
</comment>
<evidence type="ECO:0000256" key="8">
    <source>
        <dbReference type="PIRSR" id="PIRSR602401-1"/>
    </source>
</evidence>
<dbReference type="EMBL" id="LNIX01000016">
    <property type="protein sequence ID" value="OXA46200.1"/>
    <property type="molecule type" value="Genomic_DNA"/>
</dbReference>
<dbReference type="GO" id="GO:0006082">
    <property type="term" value="P:organic acid metabolic process"/>
    <property type="evidence" value="ECO:0007669"/>
    <property type="project" value="TreeGrafter"/>
</dbReference>
<dbReference type="AlphaFoldDB" id="A0A226DM52"/>
<keyword evidence="10" id="KW-1185">Reference proteome</keyword>